<dbReference type="EMBL" id="CP002048">
    <property type="protein sequence ID" value="ADI01906.1"/>
    <property type="molecule type" value="Genomic_DNA"/>
</dbReference>
<accession>D7CMH1</accession>
<evidence type="ECO:0000259" key="1">
    <source>
        <dbReference type="PROSITE" id="PS51782"/>
    </source>
</evidence>
<dbReference type="AlphaFoldDB" id="D7CMH1"/>
<feature type="domain" description="LysM" evidence="1">
    <location>
        <begin position="298"/>
        <end position="352"/>
    </location>
</feature>
<dbReference type="Gene3D" id="3.10.350.10">
    <property type="entry name" value="LysM domain"/>
    <property type="match status" value="1"/>
</dbReference>
<organism evidence="2 3">
    <name type="scientific">Syntrophothermus lipocalidus (strain DSM 12680 / TGB-C1)</name>
    <dbReference type="NCBI Taxonomy" id="643648"/>
    <lineage>
        <taxon>Bacteria</taxon>
        <taxon>Bacillati</taxon>
        <taxon>Bacillota</taxon>
        <taxon>Clostridia</taxon>
        <taxon>Eubacteriales</taxon>
        <taxon>Syntrophomonadaceae</taxon>
        <taxon>Syntrophothermus</taxon>
    </lineage>
</organism>
<sequence length="363" mass="42010">MVIVALIGCGCLIFSKLWINPATSNQVQDTAYKTASSVKTPDVVISKANLHKSDVPLPDKDMVEKVQAELFKGVKKEDLEKAKKTVHELHMYFESGFVYEAENWIEKYSDPNSPGWVFWEKTGTIEIPGYTEKVYNEKDGNWYIQRLEEVKAAFADKTAFTDDITKAQELISEAVKNHDIKNLWYAHQVLHNLDYWVLNYPIQYPKGTAAPPDWKGVETYFGVTKTLKGFYQTALEEYIYDEQTGRYINKITGVWYVVKDGYKVIPPEEYIDRAKVETIDGINITDRPNDVWELKEIREITIKSGDTLVDIIKPYFMNEHFRMNYEWYAKQVLKLNNITDPHYIKAGDTLKIPIYIDKGAKVN</sequence>
<dbReference type="KEGG" id="slp:Slip_1129"/>
<dbReference type="eggNOG" id="COG1388">
    <property type="taxonomic scope" value="Bacteria"/>
</dbReference>
<dbReference type="Pfam" id="PF01476">
    <property type="entry name" value="LysM"/>
    <property type="match status" value="1"/>
</dbReference>
<keyword evidence="3" id="KW-1185">Reference proteome</keyword>
<evidence type="ECO:0000313" key="2">
    <source>
        <dbReference type="EMBL" id="ADI01906.1"/>
    </source>
</evidence>
<proteinExistence type="predicted"/>
<name>D7CMH1_SYNLT</name>
<evidence type="ECO:0000313" key="3">
    <source>
        <dbReference type="Proteomes" id="UP000000378"/>
    </source>
</evidence>
<dbReference type="PROSITE" id="PS51782">
    <property type="entry name" value="LYSM"/>
    <property type="match status" value="1"/>
</dbReference>
<protein>
    <submittedName>
        <fullName evidence="2">Peptidoglycan-binding lysin domain protein</fullName>
    </submittedName>
</protein>
<gene>
    <name evidence="2" type="ordered locus">Slip_1129</name>
</gene>
<dbReference type="Proteomes" id="UP000000378">
    <property type="component" value="Chromosome"/>
</dbReference>
<reference evidence="3" key="1">
    <citation type="journal article" date="2010" name="Stand. Genomic Sci.">
        <title>Complete genome sequence of Syntrophothermus lipocalidus type strain (TGB-C1T).</title>
        <authorList>
            <consortium name="US DOE Joint Genome Institute (JGI-PGF)"/>
            <person name="Djao O."/>
            <person name="Zhang X."/>
            <person name="Lucas S."/>
            <person name="Lapidus A."/>
            <person name="Glavina Del Rio T."/>
            <person name="Nolan M."/>
            <person name="Tice H."/>
            <person name="Cheng J."/>
            <person name="Han C."/>
            <person name="Tapia R."/>
            <person name="Goodwin L."/>
            <person name="Pitluck S."/>
            <person name="Liolios K."/>
            <person name="Ivanova N."/>
            <person name="Mavromatis K."/>
            <person name="Mikhailova N."/>
            <person name="Ovchinnikova G."/>
            <person name="Pati A."/>
            <person name="Brambilla E."/>
            <person name="Chen A."/>
            <person name="Palaniappan K."/>
            <person name="Land M."/>
            <person name="Hauser L."/>
            <person name="Chang Y."/>
            <person name="Jeffries C."/>
            <person name="Rohde M."/>
            <person name="Sikorski J."/>
            <person name="Spring S."/>
            <person name="Goker M."/>
            <person name="Detter J."/>
            <person name="Woyke T."/>
            <person name="Bristow J."/>
            <person name="Eisen J."/>
            <person name="Markowitz V."/>
            <person name="Hugenholtz P."/>
            <person name="Kyrpides N."/>
            <person name="Klenk H."/>
        </authorList>
    </citation>
    <scope>NUCLEOTIDE SEQUENCE [LARGE SCALE GENOMIC DNA]</scope>
    <source>
        <strain evidence="3">DSM 12680 / TGB-C1</strain>
    </source>
</reference>
<reference evidence="2 3" key="2">
    <citation type="journal article" date="2010" name="Stand. Genomic Sci.">
        <title>Complete genome sequence of Syntrophothermus lipocalidus type strain (TGB-C1).</title>
        <authorList>
            <person name="Djao O.D."/>
            <person name="Zhang X."/>
            <person name="Lucas S."/>
            <person name="Lapidus A."/>
            <person name="Del Rio T.G."/>
            <person name="Nolan M."/>
            <person name="Tice H."/>
            <person name="Cheng J.F."/>
            <person name="Han C."/>
            <person name="Tapia R."/>
            <person name="Goodwin L."/>
            <person name="Pitluck S."/>
            <person name="Liolios K."/>
            <person name="Ivanova N."/>
            <person name="Mavromatis K."/>
            <person name="Mikhailova N."/>
            <person name="Ovchinnikova G."/>
            <person name="Pati A."/>
            <person name="Brambilla E."/>
            <person name="Chen A."/>
            <person name="Palaniappan K."/>
            <person name="Land M."/>
            <person name="Hauser L."/>
            <person name="Chang Y.J."/>
            <person name="Jeffries C.D."/>
            <person name="Rohde M."/>
            <person name="Sikorski J."/>
            <person name="Spring S."/>
            <person name="Goker M."/>
            <person name="Detter J.C."/>
            <person name="Woyke T."/>
            <person name="Bristow J."/>
            <person name="Eisen J.A."/>
            <person name="Markowitz V."/>
            <person name="Hugenholtz P."/>
            <person name="Kyrpides N.C."/>
            <person name="Klenk H.P."/>
        </authorList>
    </citation>
    <scope>NUCLEOTIDE SEQUENCE [LARGE SCALE GENOMIC DNA]</scope>
    <source>
        <strain evidence="3">DSM 12680 / TGB-C1</strain>
    </source>
</reference>
<dbReference type="HOGENOM" id="CLU_762740_0_0_9"/>
<dbReference type="SMART" id="SM00257">
    <property type="entry name" value="LysM"/>
    <property type="match status" value="1"/>
</dbReference>
<dbReference type="InterPro" id="IPR018392">
    <property type="entry name" value="LysM"/>
</dbReference>
<dbReference type="STRING" id="643648.Slip_1129"/>
<dbReference type="InterPro" id="IPR036779">
    <property type="entry name" value="LysM_dom_sf"/>
</dbReference>
<dbReference type="OrthoDB" id="2084813at2"/>